<organism evidence="2 3">
    <name type="scientific">Sphingomonas lacunae</name>
    <dbReference type="NCBI Taxonomy" id="2698828"/>
    <lineage>
        <taxon>Bacteria</taxon>
        <taxon>Pseudomonadati</taxon>
        <taxon>Pseudomonadota</taxon>
        <taxon>Alphaproteobacteria</taxon>
        <taxon>Sphingomonadales</taxon>
        <taxon>Sphingomonadaceae</taxon>
        <taxon>Sphingomonas</taxon>
    </lineage>
</organism>
<feature type="signal peptide" evidence="1">
    <location>
        <begin position="1"/>
        <end position="32"/>
    </location>
</feature>
<protein>
    <submittedName>
        <fullName evidence="2">Uncharacterized protein</fullName>
    </submittedName>
</protein>
<reference evidence="2 3" key="1">
    <citation type="submission" date="2020-01" db="EMBL/GenBank/DDBJ databases">
        <title>Sphingomonas sp. strain CSW-10.</title>
        <authorList>
            <person name="Chen W.-M."/>
        </authorList>
    </citation>
    <scope>NUCLEOTIDE SEQUENCE [LARGE SCALE GENOMIC DNA]</scope>
    <source>
        <strain evidence="2 3">CSW-10</strain>
    </source>
</reference>
<keyword evidence="3" id="KW-1185">Reference proteome</keyword>
<evidence type="ECO:0000256" key="1">
    <source>
        <dbReference type="SAM" id="SignalP"/>
    </source>
</evidence>
<dbReference type="KEGG" id="slan:GV829_07835"/>
<evidence type="ECO:0000313" key="2">
    <source>
        <dbReference type="EMBL" id="QJQ32370.1"/>
    </source>
</evidence>
<dbReference type="PROSITE" id="PS51257">
    <property type="entry name" value="PROKAR_LIPOPROTEIN"/>
    <property type="match status" value="1"/>
</dbReference>
<dbReference type="EMBL" id="CP053015">
    <property type="protein sequence ID" value="QJQ32370.1"/>
    <property type="molecule type" value="Genomic_DNA"/>
</dbReference>
<dbReference type="Proteomes" id="UP000503018">
    <property type="component" value="Chromosome"/>
</dbReference>
<name>A0A6M4AVD9_9SPHN</name>
<proteinExistence type="predicted"/>
<accession>A0A6M4AVD9</accession>
<sequence>MNRTHTRITLLAAPLALLLAGCAIIPTPATPAAETAADPQAAFMARLNVLCGKSFAGRIVGSAPAGADDDMAGQPMVMHVRSCTGTRVEIPFHVGTDHSRTWIITRTATGLRLKHDHRHQDGSSDAVTLYGGDTATPGSPTRQAFPVDAESISSFRANGLDRSVTNVWAVEVSAPTDPNPRFVYELSRPAGPNARLFRVEFDLSREVATPPTPWGW</sequence>
<gene>
    <name evidence="2" type="ORF">GV829_07835</name>
</gene>
<dbReference type="RefSeq" id="WP_169945561.1">
    <property type="nucleotide sequence ID" value="NZ_CP053015.1"/>
</dbReference>
<evidence type="ECO:0000313" key="3">
    <source>
        <dbReference type="Proteomes" id="UP000503018"/>
    </source>
</evidence>
<feature type="chain" id="PRO_5027087854" evidence="1">
    <location>
        <begin position="33"/>
        <end position="216"/>
    </location>
</feature>
<keyword evidence="1" id="KW-0732">Signal</keyword>
<dbReference type="AlphaFoldDB" id="A0A6M4AVD9"/>